<protein>
    <recommendedName>
        <fullName evidence="3">FAF domain-containing protein</fullName>
    </recommendedName>
</protein>
<proteinExistence type="inferred from homology"/>
<dbReference type="Pfam" id="PF11250">
    <property type="entry name" value="FAF"/>
    <property type="match status" value="1"/>
</dbReference>
<evidence type="ECO:0000256" key="2">
    <source>
        <dbReference type="SAM" id="MobiDB-lite"/>
    </source>
</evidence>
<dbReference type="AlphaFoldDB" id="A0AAN7KFN3"/>
<organism evidence="4 5">
    <name type="scientific">Trapa incisa</name>
    <dbReference type="NCBI Taxonomy" id="236973"/>
    <lineage>
        <taxon>Eukaryota</taxon>
        <taxon>Viridiplantae</taxon>
        <taxon>Streptophyta</taxon>
        <taxon>Embryophyta</taxon>
        <taxon>Tracheophyta</taxon>
        <taxon>Spermatophyta</taxon>
        <taxon>Magnoliopsida</taxon>
        <taxon>eudicotyledons</taxon>
        <taxon>Gunneridae</taxon>
        <taxon>Pentapetalae</taxon>
        <taxon>rosids</taxon>
        <taxon>malvids</taxon>
        <taxon>Myrtales</taxon>
        <taxon>Lythraceae</taxon>
        <taxon>Trapa</taxon>
    </lineage>
</organism>
<comment type="similarity">
    <text evidence="1">Belongs to the fantastic four family.</text>
</comment>
<sequence length="309" mass="34247">MAACESLQQIFETALPDKGVLVEPLSPWTPGKATVEKPLSFTEIFGELHFQADPDRPSFVFPPRVESATPFSLVEAAAVLAGSGIKEREDLLEQSGSQSGSQSVNSSVPSTPKSGYTTVSHGKSDSFSSMNSESLQLCTEGLGFESCDELEDPRIATDESCREERRRRYGSYSSSSSTSSPGRLCREFRRSRSLDASYPPPIPSISMSGKPWVCFKSYRHDGRFVLKEIRIPTKELLQAQFLWFRKEEEEEEIMKASVHAKKFGSYSHFPSISISTPISTLAAICSENLARIIVPYPAAILREETLLQR</sequence>
<feature type="region of interest" description="Disordered" evidence="2">
    <location>
        <begin position="91"/>
        <end position="128"/>
    </location>
</feature>
<accession>A0AAN7KFN3</accession>
<gene>
    <name evidence="4" type="ORF">SAY87_012991</name>
</gene>
<name>A0AAN7KFN3_9MYRT</name>
<dbReference type="PANTHER" id="PTHR33155">
    <property type="entry name" value="FANTASTIC FOUR-LIKE PROTEIN (DUF3049)"/>
    <property type="match status" value="1"/>
</dbReference>
<feature type="domain" description="FAF" evidence="3">
    <location>
        <begin position="197"/>
        <end position="240"/>
    </location>
</feature>
<reference evidence="4 5" key="1">
    <citation type="journal article" date="2023" name="Hortic Res">
        <title>Pangenome of water caltrop reveals structural variations and asymmetric subgenome divergence after allopolyploidization.</title>
        <authorList>
            <person name="Zhang X."/>
            <person name="Chen Y."/>
            <person name="Wang L."/>
            <person name="Yuan Y."/>
            <person name="Fang M."/>
            <person name="Shi L."/>
            <person name="Lu R."/>
            <person name="Comes H.P."/>
            <person name="Ma Y."/>
            <person name="Chen Y."/>
            <person name="Huang G."/>
            <person name="Zhou Y."/>
            <person name="Zheng Z."/>
            <person name="Qiu Y."/>
        </authorList>
    </citation>
    <scope>NUCLEOTIDE SEQUENCE [LARGE SCALE GENOMIC DNA]</scope>
    <source>
        <tissue evidence="4">Roots</tissue>
    </source>
</reference>
<dbReference type="PANTHER" id="PTHR33155:SF9">
    <property type="entry name" value="FANTASTIC FOUR-LIKE PROTEIN (DUF3049)"/>
    <property type="match status" value="1"/>
</dbReference>
<keyword evidence="5" id="KW-1185">Reference proteome</keyword>
<feature type="compositionally biased region" description="Low complexity" evidence="2">
    <location>
        <begin position="94"/>
        <end position="110"/>
    </location>
</feature>
<evidence type="ECO:0000256" key="1">
    <source>
        <dbReference type="ARBA" id="ARBA00008690"/>
    </source>
</evidence>
<dbReference type="EMBL" id="JAXIOK010000008">
    <property type="protein sequence ID" value="KAK4763553.1"/>
    <property type="molecule type" value="Genomic_DNA"/>
</dbReference>
<evidence type="ECO:0000313" key="5">
    <source>
        <dbReference type="Proteomes" id="UP001345219"/>
    </source>
</evidence>
<dbReference type="InterPro" id="IPR021410">
    <property type="entry name" value="FAF"/>
</dbReference>
<feature type="compositionally biased region" description="Low complexity" evidence="2">
    <location>
        <begin position="170"/>
        <end position="183"/>
    </location>
</feature>
<comment type="caution">
    <text evidence="4">The sequence shown here is derived from an EMBL/GenBank/DDBJ whole genome shotgun (WGS) entry which is preliminary data.</text>
</comment>
<evidence type="ECO:0000313" key="4">
    <source>
        <dbReference type="EMBL" id="KAK4763553.1"/>
    </source>
</evidence>
<dbReference type="Proteomes" id="UP001345219">
    <property type="component" value="Chromosome 11"/>
</dbReference>
<evidence type="ECO:0000259" key="3">
    <source>
        <dbReference type="Pfam" id="PF11250"/>
    </source>
</evidence>
<feature type="compositionally biased region" description="Polar residues" evidence="2">
    <location>
        <begin position="111"/>
        <end position="128"/>
    </location>
</feature>
<dbReference type="InterPro" id="IPR046431">
    <property type="entry name" value="FAF_dom"/>
</dbReference>
<feature type="region of interest" description="Disordered" evidence="2">
    <location>
        <begin position="158"/>
        <end position="183"/>
    </location>
</feature>